<dbReference type="STRING" id="1088869.GMO_09860"/>
<evidence type="ECO:0000313" key="2">
    <source>
        <dbReference type="Proteomes" id="UP000004949"/>
    </source>
</evidence>
<dbReference type="EMBL" id="AGQV01000001">
    <property type="protein sequence ID" value="EHH69678.1"/>
    <property type="molecule type" value="Genomic_DNA"/>
</dbReference>
<proteinExistence type="predicted"/>
<reference evidence="1 2" key="1">
    <citation type="submission" date="2011-10" db="EMBL/GenBank/DDBJ databases">
        <title>Genome sequence of Gluconobacter morbifer G707, isolated from Drosophila gut.</title>
        <authorList>
            <person name="Lee W.-J."/>
            <person name="Kim E.-K."/>
        </authorList>
    </citation>
    <scope>NUCLEOTIDE SEQUENCE [LARGE SCALE GENOMIC DNA]</scope>
    <source>
        <strain evidence="1 2">G707</strain>
    </source>
</reference>
<dbReference type="Proteomes" id="UP000004949">
    <property type="component" value="Unassembled WGS sequence"/>
</dbReference>
<accession>G6XHM0</accession>
<gene>
    <name evidence="1" type="ORF">GMO_09860</name>
</gene>
<dbReference type="AlphaFoldDB" id="G6XHM0"/>
<sequence length="64" mass="6989">MQSLTASELLLDAGQDRAPQSILWGAHADAAAVTDQIRAVKEVGYVQTDLCAFQVRDMEQVLKD</sequence>
<organism evidence="1 2">
    <name type="scientific">Gluconobacter morbifer G707</name>
    <dbReference type="NCBI Taxonomy" id="1088869"/>
    <lineage>
        <taxon>Bacteria</taxon>
        <taxon>Pseudomonadati</taxon>
        <taxon>Pseudomonadota</taxon>
        <taxon>Alphaproteobacteria</taxon>
        <taxon>Acetobacterales</taxon>
        <taxon>Acetobacteraceae</taxon>
        <taxon>Gluconobacter</taxon>
    </lineage>
</organism>
<dbReference type="PATRIC" id="fig|1088869.3.peg.990"/>
<protein>
    <submittedName>
        <fullName evidence="1">Uncharacterized protein</fullName>
    </submittedName>
</protein>
<keyword evidence="2" id="KW-1185">Reference proteome</keyword>
<name>G6XHM0_9PROT</name>
<comment type="caution">
    <text evidence="1">The sequence shown here is derived from an EMBL/GenBank/DDBJ whole genome shotgun (WGS) entry which is preliminary data.</text>
</comment>
<evidence type="ECO:0000313" key="1">
    <source>
        <dbReference type="EMBL" id="EHH69678.1"/>
    </source>
</evidence>